<dbReference type="EMBL" id="KN832885">
    <property type="protein sequence ID" value="KIM95907.1"/>
    <property type="molecule type" value="Genomic_DNA"/>
</dbReference>
<evidence type="ECO:0000313" key="2">
    <source>
        <dbReference type="Proteomes" id="UP000054321"/>
    </source>
</evidence>
<name>A0A0C3D1W9_OIDMZ</name>
<dbReference type="InParanoid" id="A0A0C3D1W9"/>
<protein>
    <submittedName>
        <fullName evidence="1">Uncharacterized protein</fullName>
    </submittedName>
</protein>
<dbReference type="HOGENOM" id="CLU_3050921_0_0_1"/>
<proteinExistence type="predicted"/>
<reference evidence="2" key="2">
    <citation type="submission" date="2015-01" db="EMBL/GenBank/DDBJ databases">
        <title>Evolutionary Origins and Diversification of the Mycorrhizal Mutualists.</title>
        <authorList>
            <consortium name="DOE Joint Genome Institute"/>
            <consortium name="Mycorrhizal Genomics Consortium"/>
            <person name="Kohler A."/>
            <person name="Kuo A."/>
            <person name="Nagy L.G."/>
            <person name="Floudas D."/>
            <person name="Copeland A."/>
            <person name="Barry K.W."/>
            <person name="Cichocki N."/>
            <person name="Veneault-Fourrey C."/>
            <person name="LaButti K."/>
            <person name="Lindquist E.A."/>
            <person name="Lipzen A."/>
            <person name="Lundell T."/>
            <person name="Morin E."/>
            <person name="Murat C."/>
            <person name="Riley R."/>
            <person name="Ohm R."/>
            <person name="Sun H."/>
            <person name="Tunlid A."/>
            <person name="Henrissat B."/>
            <person name="Grigoriev I.V."/>
            <person name="Hibbett D.S."/>
            <person name="Martin F."/>
        </authorList>
    </citation>
    <scope>NUCLEOTIDE SEQUENCE [LARGE SCALE GENOMIC DNA]</scope>
    <source>
        <strain evidence="2">Zn</strain>
    </source>
</reference>
<dbReference type="AlphaFoldDB" id="A0A0C3D1W9"/>
<evidence type="ECO:0000313" key="1">
    <source>
        <dbReference type="EMBL" id="KIM95907.1"/>
    </source>
</evidence>
<accession>A0A0C3D1W9</accession>
<sequence>MDFSSISGVQFRTTASRALLSLWHPPPSTAEIVLRDPRSRLKYFSSRNLTFFRL</sequence>
<gene>
    <name evidence="1" type="ORF">OIDMADRAFT_20878</name>
</gene>
<organism evidence="1 2">
    <name type="scientific">Oidiodendron maius (strain Zn)</name>
    <dbReference type="NCBI Taxonomy" id="913774"/>
    <lineage>
        <taxon>Eukaryota</taxon>
        <taxon>Fungi</taxon>
        <taxon>Dikarya</taxon>
        <taxon>Ascomycota</taxon>
        <taxon>Pezizomycotina</taxon>
        <taxon>Leotiomycetes</taxon>
        <taxon>Leotiomycetes incertae sedis</taxon>
        <taxon>Myxotrichaceae</taxon>
        <taxon>Oidiodendron</taxon>
    </lineage>
</organism>
<keyword evidence="2" id="KW-1185">Reference proteome</keyword>
<dbReference type="Proteomes" id="UP000054321">
    <property type="component" value="Unassembled WGS sequence"/>
</dbReference>
<reference evidence="1 2" key="1">
    <citation type="submission" date="2014-04" db="EMBL/GenBank/DDBJ databases">
        <authorList>
            <consortium name="DOE Joint Genome Institute"/>
            <person name="Kuo A."/>
            <person name="Martino E."/>
            <person name="Perotto S."/>
            <person name="Kohler A."/>
            <person name="Nagy L.G."/>
            <person name="Floudas D."/>
            <person name="Copeland A."/>
            <person name="Barry K.W."/>
            <person name="Cichocki N."/>
            <person name="Veneault-Fourrey C."/>
            <person name="LaButti K."/>
            <person name="Lindquist E.A."/>
            <person name="Lipzen A."/>
            <person name="Lundell T."/>
            <person name="Morin E."/>
            <person name="Murat C."/>
            <person name="Sun H."/>
            <person name="Tunlid A."/>
            <person name="Henrissat B."/>
            <person name="Grigoriev I.V."/>
            <person name="Hibbett D.S."/>
            <person name="Martin F."/>
            <person name="Nordberg H.P."/>
            <person name="Cantor M.N."/>
            <person name="Hua S.X."/>
        </authorList>
    </citation>
    <scope>NUCLEOTIDE SEQUENCE [LARGE SCALE GENOMIC DNA]</scope>
    <source>
        <strain evidence="1 2">Zn</strain>
    </source>
</reference>